<dbReference type="SUPFAM" id="SSF53756">
    <property type="entry name" value="UDP-Glycosyltransferase/glycogen phosphorylase"/>
    <property type="match status" value="1"/>
</dbReference>
<evidence type="ECO:0000259" key="1">
    <source>
        <dbReference type="Pfam" id="PF00534"/>
    </source>
</evidence>
<gene>
    <name evidence="3" type="ORF">NNL38_17960</name>
</gene>
<dbReference type="PANTHER" id="PTHR45947">
    <property type="entry name" value="SULFOQUINOVOSYL TRANSFERASE SQD2"/>
    <property type="match status" value="1"/>
</dbReference>
<dbReference type="Gene3D" id="3.40.50.2000">
    <property type="entry name" value="Glycogen Phosphorylase B"/>
    <property type="match status" value="2"/>
</dbReference>
<sequence>MARLKILRVISSVDPTHGGPIYGLTHSSKLLVEKGHHIEVLSLDDPNDSKIRGFNYPLTSFRGMLGKLQFSYEFSSWLDHHVSEFDVVITHGIWQYHSYATAKACRKHNIPYVVFTHGMLDPWFNQVDQIKALKKKIYWKLFESYTVNNSNAVLFTSQEEKALAKAAFLPYSPAERVVAYGTPQPNIDIVAAKAAFFRLAPQLQGKRIALYLGRIHQKKGIDLMLKALGNLAPLPEDFMLVIAGPDQTGLKEELDALSHQLGITKHIIWTGMLQGHEKWGAYYASDVFILPSHQENFGLVIAEALSTGTPVLTTNKVNIWHEVDHDQAGYVAPDTVAGIQSLLSQWFALSPNDRISMCKRALKCYSRHFSLKAAAQDLEAILLEVRKAHSTITAGKCS</sequence>
<accession>A0ABY5GPJ0</accession>
<dbReference type="RefSeq" id="WP_255391821.1">
    <property type="nucleotide sequence ID" value="NZ_CP101509.1"/>
</dbReference>
<name>A0ABY5GPJ0_9GAMM</name>
<reference evidence="3" key="1">
    <citation type="submission" date="2022-07" db="EMBL/GenBank/DDBJ databases">
        <title>Genome sequencing of Photobacterium atrarenae GJH2-4.</title>
        <authorList>
            <person name="Park S.-J."/>
        </authorList>
    </citation>
    <scope>NUCLEOTIDE SEQUENCE</scope>
    <source>
        <strain evidence="3">GJH2-4</strain>
    </source>
</reference>
<dbReference type="Proteomes" id="UP001057998">
    <property type="component" value="Chromosome 2"/>
</dbReference>
<keyword evidence="4" id="KW-1185">Reference proteome</keyword>
<feature type="domain" description="Glycosyl transferase family 1" evidence="1">
    <location>
        <begin position="204"/>
        <end position="342"/>
    </location>
</feature>
<dbReference type="InterPro" id="IPR028098">
    <property type="entry name" value="Glyco_trans_4-like_N"/>
</dbReference>
<evidence type="ECO:0000313" key="4">
    <source>
        <dbReference type="Proteomes" id="UP001057998"/>
    </source>
</evidence>
<dbReference type="Pfam" id="PF13579">
    <property type="entry name" value="Glyco_trans_4_4"/>
    <property type="match status" value="1"/>
</dbReference>
<evidence type="ECO:0000259" key="2">
    <source>
        <dbReference type="Pfam" id="PF13579"/>
    </source>
</evidence>
<keyword evidence="3" id="KW-0808">Transferase</keyword>
<proteinExistence type="predicted"/>
<dbReference type="PANTHER" id="PTHR45947:SF3">
    <property type="entry name" value="SULFOQUINOVOSYL TRANSFERASE SQD2"/>
    <property type="match status" value="1"/>
</dbReference>
<keyword evidence="3" id="KW-0328">Glycosyltransferase</keyword>
<protein>
    <submittedName>
        <fullName evidence="3">Glycosyltransferase</fullName>
        <ecNumber evidence="3">2.4.-.-</ecNumber>
    </submittedName>
</protein>
<dbReference type="EC" id="2.4.-.-" evidence="3"/>
<dbReference type="InterPro" id="IPR001296">
    <property type="entry name" value="Glyco_trans_1"/>
</dbReference>
<dbReference type="GO" id="GO:0016757">
    <property type="term" value="F:glycosyltransferase activity"/>
    <property type="evidence" value="ECO:0007669"/>
    <property type="project" value="UniProtKB-KW"/>
</dbReference>
<organism evidence="3 4">
    <name type="scientific">Photobacterium atrarenae</name>
    <dbReference type="NCBI Taxonomy" id="865757"/>
    <lineage>
        <taxon>Bacteria</taxon>
        <taxon>Pseudomonadati</taxon>
        <taxon>Pseudomonadota</taxon>
        <taxon>Gammaproteobacteria</taxon>
        <taxon>Vibrionales</taxon>
        <taxon>Vibrionaceae</taxon>
        <taxon>Photobacterium</taxon>
    </lineage>
</organism>
<feature type="domain" description="Glycosyltransferase subfamily 4-like N-terminal" evidence="2">
    <location>
        <begin position="19"/>
        <end position="177"/>
    </location>
</feature>
<dbReference type="InterPro" id="IPR050194">
    <property type="entry name" value="Glycosyltransferase_grp1"/>
</dbReference>
<dbReference type="EMBL" id="CP101509">
    <property type="protein sequence ID" value="UTV30462.1"/>
    <property type="molecule type" value="Genomic_DNA"/>
</dbReference>
<evidence type="ECO:0000313" key="3">
    <source>
        <dbReference type="EMBL" id="UTV30462.1"/>
    </source>
</evidence>
<dbReference type="Pfam" id="PF00534">
    <property type="entry name" value="Glycos_transf_1"/>
    <property type="match status" value="1"/>
</dbReference>